<organism evidence="2">
    <name type="scientific">viral metagenome</name>
    <dbReference type="NCBI Taxonomy" id="1070528"/>
    <lineage>
        <taxon>unclassified sequences</taxon>
        <taxon>metagenomes</taxon>
        <taxon>organismal metagenomes</taxon>
    </lineage>
</organism>
<reference evidence="2" key="1">
    <citation type="journal article" date="2020" name="Nature">
        <title>Giant virus diversity and host interactions through global metagenomics.</title>
        <authorList>
            <person name="Schulz F."/>
            <person name="Roux S."/>
            <person name="Paez-Espino D."/>
            <person name="Jungbluth S."/>
            <person name="Walsh D.A."/>
            <person name="Denef V.J."/>
            <person name="McMahon K.D."/>
            <person name="Konstantinidis K.T."/>
            <person name="Eloe-Fadrosh E.A."/>
            <person name="Kyrpides N.C."/>
            <person name="Woyke T."/>
        </authorList>
    </citation>
    <scope>NUCLEOTIDE SEQUENCE</scope>
    <source>
        <strain evidence="2">GVMAG-M-3300023110-24</strain>
    </source>
</reference>
<name>A0A6C0CZK6_9ZZZZ</name>
<protein>
    <submittedName>
        <fullName evidence="2">Uncharacterized protein</fullName>
    </submittedName>
</protein>
<proteinExistence type="predicted"/>
<feature type="compositionally biased region" description="Basic residues" evidence="1">
    <location>
        <begin position="16"/>
        <end position="31"/>
    </location>
</feature>
<sequence>MHTYTSKQPRQCGRQNGRRNQPKQPKNRVKTRVKDQSATHVIRSVDITHNNIIRMRNMWIQQGGVW</sequence>
<feature type="region of interest" description="Disordered" evidence="1">
    <location>
        <begin position="1"/>
        <end position="37"/>
    </location>
</feature>
<evidence type="ECO:0000313" key="2">
    <source>
        <dbReference type="EMBL" id="QHT09109.1"/>
    </source>
</evidence>
<accession>A0A6C0CZK6</accession>
<dbReference type="EMBL" id="MN739508">
    <property type="protein sequence ID" value="QHT09109.1"/>
    <property type="molecule type" value="Genomic_DNA"/>
</dbReference>
<dbReference type="AlphaFoldDB" id="A0A6C0CZK6"/>
<evidence type="ECO:0000256" key="1">
    <source>
        <dbReference type="SAM" id="MobiDB-lite"/>
    </source>
</evidence>